<dbReference type="InterPro" id="IPR036317">
    <property type="entry name" value="Cullin_homology_sf"/>
</dbReference>
<dbReference type="Gene3D" id="1.20.1310.10">
    <property type="entry name" value="Cullin Repeats"/>
    <property type="match status" value="1"/>
</dbReference>
<evidence type="ECO:0000313" key="2">
    <source>
        <dbReference type="EMBL" id="ADM12312.1"/>
    </source>
</evidence>
<feature type="region of interest" description="Disordered" evidence="1">
    <location>
        <begin position="144"/>
        <end position="172"/>
    </location>
</feature>
<dbReference type="AlphaFoldDB" id="E0S969"/>
<gene>
    <name evidence="2" type="ORF">Eint_091850</name>
</gene>
<reference evidence="2 3" key="2">
    <citation type="journal article" date="2012" name="Proc. Natl. Acad. Sci. U.S.A.">
        <title>Gain and loss of multiple functionally related, horizontally transferred genes in the reduced genomes of two microsporidian parasites.</title>
        <authorList>
            <person name="Pombert J.-F."/>
            <person name="Selman M."/>
            <person name="Burki F."/>
            <person name="Bardell F.T."/>
            <person name="Farinelli L."/>
            <person name="Solter L.F."/>
            <person name="Whitman D.W."/>
            <person name="Weiss L.M."/>
            <person name="Corradi N."/>
            <person name="Keeling P.J."/>
        </authorList>
    </citation>
    <scope>NUCLEOTIDE SEQUENCE [LARGE SCALE GENOMIC DNA]</scope>
    <source>
        <strain evidence="2 3">ATCC 50506</strain>
    </source>
</reference>
<dbReference type="OrthoDB" id="2191622at2759"/>
<evidence type="ECO:0000256" key="1">
    <source>
        <dbReference type="SAM" id="MobiDB-lite"/>
    </source>
</evidence>
<accession>E0S969</accession>
<organism evidence="2 3">
    <name type="scientific">Encephalitozoon intestinalis (strain ATCC 50506)</name>
    <name type="common">Microsporidian parasite</name>
    <name type="synonym">Septata intestinalis</name>
    <dbReference type="NCBI Taxonomy" id="876142"/>
    <lineage>
        <taxon>Eukaryota</taxon>
        <taxon>Fungi</taxon>
        <taxon>Fungi incertae sedis</taxon>
        <taxon>Microsporidia</taxon>
        <taxon>Unikaryonidae</taxon>
        <taxon>Encephalitozoon</taxon>
    </lineage>
</organism>
<keyword evidence="3" id="KW-1185">Reference proteome</keyword>
<sequence>MKGYKRQSRESTIVKKFLKEHLNEGTTKSTCEKIYQLSQRVAKARMSKRLLSEIIKVSKVFVDDYAEKTRGMSSKDTGRCLYSFDCLWSRSMNLFGKVFCPIIRTRRKFIDRLSSKLFMQFVKNIEDKIVKFIIDNIREEIQKVETNRRTSKPESSSLESSSNKKQKLSQDEPGKLGELKERDFGVFESLSRKEKISTLIGILQGRGCFDLFLERVVGSLTSVLDEKIDREGLGILAIKRLIDEQRKAGYMKDYFYAVESNLMRKIVIKYTNEEIFKMLDKEDEMRLCMGFFCASNEEKRLMEALDVYFRKIMGNPSIDDFIGKYYWIYLKFRELENSKDGGYERIIEGIRNCKKDILKLDAECVVECVCRWTDSFLRGKIIIQENTIEGMESPIFIPGSERKEVINVERVLKKIGIDSLLEGNGWREYLVLNIFDMIGEMFRFCDYKEMFETTLQGRLGSRLVSGSSISMDWEIRLIDKIDSGRSTIDKMRCMIKDFMETEQFMGHDILLLRGCKWPRYEETILRIPDVEEVKKRYNHVVKNKRKIIRWNDLLSSCEIEFLGRMVRVTLPQYLMMKLLVEKDRTAEDLKICKSWDKNLEVLVKKGLVKVEGKRHFLNMDYWKGDFPMDSMIPDMFPLLGPQKIIKMFDESESYKDLLDCKIIKEMKANKTLSKSGLKELLNKTYPQEILDERIDSLANREFLSVEGENIKYVP</sequence>
<dbReference type="RefSeq" id="XP_003073672.1">
    <property type="nucleotide sequence ID" value="XM_003073626.1"/>
</dbReference>
<dbReference type="EMBL" id="CP001950">
    <property type="protein sequence ID" value="ADM12312.1"/>
    <property type="molecule type" value="Genomic_DNA"/>
</dbReference>
<dbReference type="InterPro" id="IPR036390">
    <property type="entry name" value="WH_DNA-bd_sf"/>
</dbReference>
<dbReference type="SUPFAM" id="SSF46785">
    <property type="entry name" value="Winged helix' DNA-binding domain"/>
    <property type="match status" value="1"/>
</dbReference>
<protein>
    <recommendedName>
        <fullName evidence="4">Cullin family profile domain-containing protein</fullName>
    </recommendedName>
</protein>
<name>E0S969_ENCIT</name>
<dbReference type="GeneID" id="9698505"/>
<evidence type="ECO:0008006" key="4">
    <source>
        <dbReference type="Google" id="ProtNLM"/>
    </source>
</evidence>
<dbReference type="HOGENOM" id="CLU_387335_0_0_1"/>
<feature type="compositionally biased region" description="Low complexity" evidence="1">
    <location>
        <begin position="153"/>
        <end position="163"/>
    </location>
</feature>
<dbReference type="SUPFAM" id="SSF75632">
    <property type="entry name" value="Cullin homology domain"/>
    <property type="match status" value="1"/>
</dbReference>
<dbReference type="KEGG" id="ein:Eint_091850"/>
<reference evidence="2 3" key="1">
    <citation type="journal article" date="2010" name="Nat. Commun.">
        <title>The complete sequence of the smallest known nuclear genome from the microsporidian Encephalitozoon intestinalis.</title>
        <authorList>
            <person name="Corradi N."/>
            <person name="Pombert J.-F."/>
            <person name="Farinelli L."/>
            <person name="Didier E.S."/>
            <person name="Keeling P.J."/>
        </authorList>
    </citation>
    <scope>NUCLEOTIDE SEQUENCE [LARGE SCALE GENOMIC DNA]</scope>
    <source>
        <strain evidence="2 3">ATCC 50506</strain>
    </source>
</reference>
<proteinExistence type="predicted"/>
<dbReference type="Proteomes" id="UP000002313">
    <property type="component" value="Chromosome IX"/>
</dbReference>
<evidence type="ECO:0000313" key="3">
    <source>
        <dbReference type="Proteomes" id="UP000002313"/>
    </source>
</evidence>
<dbReference type="VEuPathDB" id="MicrosporidiaDB:Eint_091850"/>